<dbReference type="RefSeq" id="WP_103882238.1">
    <property type="nucleotide sequence ID" value="NZ_FNVG01000032.1"/>
</dbReference>
<evidence type="ECO:0000256" key="1">
    <source>
        <dbReference type="SAM" id="Phobius"/>
    </source>
</evidence>
<sequence length="233" mass="26557">MLTFREELSSDAETIMRRIDAQLSIIEADLRSLPIPEICNVQEQTALAHHVFKSVGIRGLVIADTASSDPKYCSNFGTQERLIDEAFWQAKQVEDVVFARLQVTEHRRDLSFALAVYRGDKLVIGTINPRVVLGWWIEPYDNDARVTMSFPDSDMPLLDRNQSEFAGKELSTSLMSSRYPIEIKVTKTMGLLTARIETFFVRLSILGLLVFGLVFVIDVYTRLNSEEESYERL</sequence>
<reference evidence="3" key="1">
    <citation type="submission" date="2016-10" db="EMBL/GenBank/DDBJ databases">
        <authorList>
            <person name="Varghese N."/>
            <person name="Submissions S."/>
        </authorList>
    </citation>
    <scope>NUCLEOTIDE SEQUENCE [LARGE SCALE GENOMIC DNA]</scope>
    <source>
        <strain evidence="3">CGMCC 1.7062</strain>
    </source>
</reference>
<dbReference type="Proteomes" id="UP000236721">
    <property type="component" value="Unassembled WGS sequence"/>
</dbReference>
<name>A0A1H6C6S2_9VIBR</name>
<dbReference type="EMBL" id="FNVG01000032">
    <property type="protein sequence ID" value="SEG68608.1"/>
    <property type="molecule type" value="Genomic_DNA"/>
</dbReference>
<keyword evidence="1" id="KW-0472">Membrane</keyword>
<proteinExistence type="predicted"/>
<evidence type="ECO:0000313" key="3">
    <source>
        <dbReference type="Proteomes" id="UP000236721"/>
    </source>
</evidence>
<evidence type="ECO:0000313" key="2">
    <source>
        <dbReference type="EMBL" id="SEG68608.1"/>
    </source>
</evidence>
<keyword evidence="1" id="KW-0812">Transmembrane</keyword>
<keyword evidence="1" id="KW-1133">Transmembrane helix</keyword>
<feature type="transmembrane region" description="Helical" evidence="1">
    <location>
        <begin position="199"/>
        <end position="220"/>
    </location>
</feature>
<keyword evidence="3" id="KW-1185">Reference proteome</keyword>
<dbReference type="AlphaFoldDB" id="A0A1H6C6S2"/>
<organism evidence="2 3">
    <name type="scientific">Vibrio hangzhouensis</name>
    <dbReference type="NCBI Taxonomy" id="462991"/>
    <lineage>
        <taxon>Bacteria</taxon>
        <taxon>Pseudomonadati</taxon>
        <taxon>Pseudomonadota</taxon>
        <taxon>Gammaproteobacteria</taxon>
        <taxon>Vibrionales</taxon>
        <taxon>Vibrionaceae</taxon>
        <taxon>Vibrio</taxon>
    </lineage>
</organism>
<gene>
    <name evidence="2" type="ORF">SAMN04488244_13214</name>
</gene>
<dbReference type="OrthoDB" id="5855346at2"/>
<protein>
    <submittedName>
        <fullName evidence="2">Uncharacterized protein</fullName>
    </submittedName>
</protein>
<accession>A0A1H6C6S2</accession>